<keyword evidence="1" id="KW-0472">Membrane</keyword>
<evidence type="ECO:0000313" key="3">
    <source>
        <dbReference type="Proteomes" id="UP001432322"/>
    </source>
</evidence>
<keyword evidence="1" id="KW-0812">Transmembrane</keyword>
<keyword evidence="1" id="KW-1133">Transmembrane helix</keyword>
<feature type="transmembrane region" description="Helical" evidence="1">
    <location>
        <begin position="75"/>
        <end position="102"/>
    </location>
</feature>
<reference evidence="2" key="1">
    <citation type="submission" date="2023-10" db="EMBL/GenBank/DDBJ databases">
        <title>Genome assembly of Pristionchus species.</title>
        <authorList>
            <person name="Yoshida K."/>
            <person name="Sommer R.J."/>
        </authorList>
    </citation>
    <scope>NUCLEOTIDE SEQUENCE</scope>
    <source>
        <strain evidence="2">RS5133</strain>
    </source>
</reference>
<name>A0AAV5UUK7_9BILA</name>
<comment type="caution">
    <text evidence="2">The sequence shown here is derived from an EMBL/GenBank/DDBJ whole genome shotgun (WGS) entry which is preliminary data.</text>
</comment>
<dbReference type="AlphaFoldDB" id="A0AAV5UUK7"/>
<dbReference type="Proteomes" id="UP001432322">
    <property type="component" value="Unassembled WGS sequence"/>
</dbReference>
<feature type="transmembrane region" description="Helical" evidence="1">
    <location>
        <begin position="18"/>
        <end position="42"/>
    </location>
</feature>
<organism evidence="2 3">
    <name type="scientific">Pristionchus fissidentatus</name>
    <dbReference type="NCBI Taxonomy" id="1538716"/>
    <lineage>
        <taxon>Eukaryota</taxon>
        <taxon>Metazoa</taxon>
        <taxon>Ecdysozoa</taxon>
        <taxon>Nematoda</taxon>
        <taxon>Chromadorea</taxon>
        <taxon>Rhabditida</taxon>
        <taxon>Rhabditina</taxon>
        <taxon>Diplogasteromorpha</taxon>
        <taxon>Diplogasteroidea</taxon>
        <taxon>Neodiplogasteridae</taxon>
        <taxon>Pristionchus</taxon>
    </lineage>
</organism>
<gene>
    <name evidence="2" type="ORF">PFISCL1PPCAC_1205</name>
</gene>
<evidence type="ECO:0000313" key="2">
    <source>
        <dbReference type="EMBL" id="GMT09908.1"/>
    </source>
</evidence>
<feature type="transmembrane region" description="Helical" evidence="1">
    <location>
        <begin position="48"/>
        <end position="68"/>
    </location>
</feature>
<feature type="non-terminal residue" evidence="2">
    <location>
        <position position="116"/>
    </location>
</feature>
<evidence type="ECO:0000256" key="1">
    <source>
        <dbReference type="SAM" id="Phobius"/>
    </source>
</evidence>
<dbReference type="EMBL" id="BTSY01000001">
    <property type="protein sequence ID" value="GMT09908.1"/>
    <property type="molecule type" value="Genomic_DNA"/>
</dbReference>
<proteinExistence type="predicted"/>
<accession>A0AAV5UUK7</accession>
<keyword evidence="3" id="KW-1185">Reference proteome</keyword>
<sequence>MAQQPSPTVMSKTKKTLLIMYIISIVVCVIMMGGGVYILAIGEFGGPVFLDGLLPLIFISIGMCGMFLKMPSLLLAHFIFLIVFSALEGVIACFAFIVASVISSNGNAPPLFQFGG</sequence>
<protein>
    <submittedName>
        <fullName evidence="2">Uncharacterized protein</fullName>
    </submittedName>
</protein>